<protein>
    <recommendedName>
        <fullName evidence="6">Cell division protein ZapB</fullName>
    </recommendedName>
</protein>
<dbReference type="GO" id="GO:0090529">
    <property type="term" value="P:cell septum assembly"/>
    <property type="evidence" value="ECO:0007669"/>
    <property type="project" value="InterPro"/>
</dbReference>
<keyword evidence="5" id="KW-1185">Reference proteome</keyword>
<sequence length="132" mass="14633">MVTFEQIQLLESKVRQAVDLIASLREENGALRKTLSNDEKRIEELEVLIDSFKRDQGKIEEGIISALQQLDALESSAVEVQQHDGEATSTAEAPIEETEGESLQPDIAEPDIAESEDVEEPAPDRNGELDIF</sequence>
<evidence type="ECO:0000256" key="1">
    <source>
        <dbReference type="ARBA" id="ARBA00023054"/>
    </source>
</evidence>
<feature type="coiled-coil region" evidence="2">
    <location>
        <begin position="7"/>
        <end position="55"/>
    </location>
</feature>
<dbReference type="eggNOG" id="ENOG502ZM78">
    <property type="taxonomic scope" value="Bacteria"/>
</dbReference>
<dbReference type="AlphaFoldDB" id="E1R4G2"/>
<dbReference type="STRING" id="573413.Spirs_2593"/>
<feature type="compositionally biased region" description="Acidic residues" evidence="3">
    <location>
        <begin position="108"/>
        <end position="121"/>
    </location>
</feature>
<evidence type="ECO:0000313" key="5">
    <source>
        <dbReference type="Proteomes" id="UP000002318"/>
    </source>
</evidence>
<feature type="compositionally biased region" description="Basic and acidic residues" evidence="3">
    <location>
        <begin position="122"/>
        <end position="132"/>
    </location>
</feature>
<dbReference type="HOGENOM" id="CLU_158673_0_0_12"/>
<feature type="region of interest" description="Disordered" evidence="3">
    <location>
        <begin position="77"/>
        <end position="132"/>
    </location>
</feature>
<accession>E1R4G2</accession>
<keyword evidence="1 2" id="KW-0175">Coiled coil</keyword>
<dbReference type="RefSeq" id="WP_013255165.1">
    <property type="nucleotide sequence ID" value="NC_014364.1"/>
</dbReference>
<proteinExistence type="predicted"/>
<evidence type="ECO:0008006" key="6">
    <source>
        <dbReference type="Google" id="ProtNLM"/>
    </source>
</evidence>
<evidence type="ECO:0000256" key="3">
    <source>
        <dbReference type="SAM" id="MobiDB-lite"/>
    </source>
</evidence>
<reference evidence="4 5" key="1">
    <citation type="journal article" date="2010" name="Stand. Genomic Sci.">
        <title>Complete genome sequence of Spirochaeta smaragdinae type strain (SEBR 4228).</title>
        <authorList>
            <person name="Mavromatis K."/>
            <person name="Yasawong M."/>
            <person name="Chertkov O."/>
            <person name="Lapidus A."/>
            <person name="Lucas S."/>
            <person name="Nolan M."/>
            <person name="Del Rio T.G."/>
            <person name="Tice H."/>
            <person name="Cheng J.F."/>
            <person name="Pitluck S."/>
            <person name="Liolios K."/>
            <person name="Ivanova N."/>
            <person name="Tapia R."/>
            <person name="Han C."/>
            <person name="Bruce D."/>
            <person name="Goodwin L."/>
            <person name="Pati A."/>
            <person name="Chen A."/>
            <person name="Palaniappan K."/>
            <person name="Land M."/>
            <person name="Hauser L."/>
            <person name="Chang Y.J."/>
            <person name="Jeffries C.D."/>
            <person name="Detter J.C."/>
            <person name="Rohde M."/>
            <person name="Brambilla E."/>
            <person name="Spring S."/>
            <person name="Goker M."/>
            <person name="Sikorski J."/>
            <person name="Woyke T."/>
            <person name="Bristow J."/>
            <person name="Eisen J.A."/>
            <person name="Markowitz V."/>
            <person name="Hugenholtz P."/>
            <person name="Klenk H.P."/>
            <person name="Kyrpides N.C."/>
        </authorList>
    </citation>
    <scope>NUCLEOTIDE SEQUENCE [LARGE SCALE GENOMIC DNA]</scope>
    <source>
        <strain evidence="5">DSM 11293 / JCM 15392 / SEBR 4228</strain>
    </source>
</reference>
<gene>
    <name evidence="4" type="ordered locus">Spirs_2593</name>
</gene>
<dbReference type="OrthoDB" id="363240at2"/>
<organism evidence="4 5">
    <name type="scientific">Sediminispirochaeta smaragdinae (strain DSM 11293 / JCM 15392 / SEBR 4228)</name>
    <name type="common">Spirochaeta smaragdinae</name>
    <dbReference type="NCBI Taxonomy" id="573413"/>
    <lineage>
        <taxon>Bacteria</taxon>
        <taxon>Pseudomonadati</taxon>
        <taxon>Spirochaetota</taxon>
        <taxon>Spirochaetia</taxon>
        <taxon>Spirochaetales</taxon>
        <taxon>Spirochaetaceae</taxon>
        <taxon>Sediminispirochaeta</taxon>
    </lineage>
</organism>
<dbReference type="GO" id="GO:0043093">
    <property type="term" value="P:FtsZ-dependent cytokinesis"/>
    <property type="evidence" value="ECO:0007669"/>
    <property type="project" value="InterPro"/>
</dbReference>
<dbReference type="Proteomes" id="UP000002318">
    <property type="component" value="Chromosome"/>
</dbReference>
<dbReference type="Pfam" id="PF06005">
    <property type="entry name" value="ZapB"/>
    <property type="match status" value="1"/>
</dbReference>
<evidence type="ECO:0000256" key="2">
    <source>
        <dbReference type="SAM" id="Coils"/>
    </source>
</evidence>
<dbReference type="KEGG" id="ssm:Spirs_2593"/>
<dbReference type="GO" id="GO:0005737">
    <property type="term" value="C:cytoplasm"/>
    <property type="evidence" value="ECO:0007669"/>
    <property type="project" value="InterPro"/>
</dbReference>
<dbReference type="EMBL" id="CP002116">
    <property type="protein sequence ID" value="ADK81703.1"/>
    <property type="molecule type" value="Genomic_DNA"/>
</dbReference>
<evidence type="ECO:0000313" key="4">
    <source>
        <dbReference type="EMBL" id="ADK81703.1"/>
    </source>
</evidence>
<dbReference type="InterPro" id="IPR009252">
    <property type="entry name" value="Cell_div_ZapB"/>
</dbReference>
<name>E1R4G2_SEDSS</name>